<evidence type="ECO:0000313" key="14">
    <source>
        <dbReference type="Proteomes" id="UP001259803"/>
    </source>
</evidence>
<name>A0ABU2ZFD7_9SPHN</name>
<dbReference type="HAMAP" id="MF_00318">
    <property type="entry name" value="Enolase"/>
    <property type="match status" value="1"/>
</dbReference>
<keyword evidence="10" id="KW-0963">Cytoplasm</keyword>
<evidence type="ECO:0000256" key="1">
    <source>
        <dbReference type="ARBA" id="ARBA00005031"/>
    </source>
</evidence>
<dbReference type="GO" id="GO:0004634">
    <property type="term" value="F:phosphopyruvate hydratase activity"/>
    <property type="evidence" value="ECO:0007669"/>
    <property type="project" value="UniProtKB-EC"/>
</dbReference>
<comment type="pathway">
    <text evidence="1 10">Carbohydrate degradation; glycolysis; pyruvate from D-glyceraldehyde 3-phosphate: step 4/5.</text>
</comment>
<evidence type="ECO:0000259" key="12">
    <source>
        <dbReference type="SMART" id="SM01193"/>
    </source>
</evidence>
<dbReference type="RefSeq" id="WP_311339654.1">
    <property type="nucleotide sequence ID" value="NZ_JAVRHS010000001.1"/>
</dbReference>
<dbReference type="SMART" id="SM01192">
    <property type="entry name" value="Enolase_C"/>
    <property type="match status" value="1"/>
</dbReference>
<proteinExistence type="inferred from homology"/>
<dbReference type="Pfam" id="PF00113">
    <property type="entry name" value="Enolase_C"/>
    <property type="match status" value="1"/>
</dbReference>
<dbReference type="InterPro" id="IPR029017">
    <property type="entry name" value="Enolase-like_N"/>
</dbReference>
<keyword evidence="7 10" id="KW-0324">Glycolysis</keyword>
<dbReference type="SUPFAM" id="SSF54826">
    <property type="entry name" value="Enolase N-terminal domain-like"/>
    <property type="match status" value="1"/>
</dbReference>
<dbReference type="InterPro" id="IPR020811">
    <property type="entry name" value="Enolase_N"/>
</dbReference>
<reference evidence="13 14" key="1">
    <citation type="submission" date="2023-09" db="EMBL/GenBank/DDBJ databases">
        <authorList>
            <person name="Rey-Velasco X."/>
        </authorList>
    </citation>
    <scope>NUCLEOTIDE SEQUENCE [LARGE SCALE GENOMIC DNA]</scope>
    <source>
        <strain evidence="13 14">F390</strain>
    </source>
</reference>
<feature type="domain" description="Enolase N-terminal" evidence="12">
    <location>
        <begin position="4"/>
        <end position="134"/>
    </location>
</feature>
<feature type="binding site" evidence="10">
    <location>
        <position position="285"/>
    </location>
    <ligand>
        <name>Mg(2+)</name>
        <dbReference type="ChEBI" id="CHEBI:18420"/>
    </ligand>
</feature>
<keyword evidence="10" id="KW-0479">Metal-binding</keyword>
<comment type="caution">
    <text evidence="13">The sequence shown here is derived from an EMBL/GenBank/DDBJ whole genome shotgun (WGS) entry which is preliminary data.</text>
</comment>
<comment type="similarity">
    <text evidence="2 10">Belongs to the enolase family.</text>
</comment>
<dbReference type="InterPro" id="IPR020810">
    <property type="entry name" value="Enolase_C"/>
</dbReference>
<evidence type="ECO:0000256" key="3">
    <source>
        <dbReference type="ARBA" id="ARBA00012058"/>
    </source>
</evidence>
<dbReference type="InterPro" id="IPR000941">
    <property type="entry name" value="Enolase"/>
</dbReference>
<dbReference type="SMART" id="SM01193">
    <property type="entry name" value="Enolase_N"/>
    <property type="match status" value="1"/>
</dbReference>
<evidence type="ECO:0000256" key="4">
    <source>
        <dbReference type="ARBA" id="ARBA00017068"/>
    </source>
</evidence>
<feature type="binding site" evidence="10">
    <location>
        <position position="312"/>
    </location>
    <ligand>
        <name>Mg(2+)</name>
        <dbReference type="ChEBI" id="CHEBI:18420"/>
    </ligand>
</feature>
<comment type="function">
    <text evidence="9 10">Catalyzes the reversible conversion of 2-phosphoglycerate (2-PG) into phosphoenolpyruvate (PEP). It is essential for the degradation of carbohydrates via glycolysis.</text>
</comment>
<feature type="binding site" evidence="10">
    <location>
        <position position="366"/>
    </location>
    <ligand>
        <name>(2R)-2-phosphoglycerate</name>
        <dbReference type="ChEBI" id="CHEBI:58289"/>
    </ligand>
</feature>
<dbReference type="PRINTS" id="PR00148">
    <property type="entry name" value="ENOLASE"/>
</dbReference>
<dbReference type="PANTHER" id="PTHR11902">
    <property type="entry name" value="ENOLASE"/>
    <property type="match status" value="1"/>
</dbReference>
<feature type="binding site" evidence="10">
    <location>
        <position position="367"/>
    </location>
    <ligand>
        <name>(2R)-2-phosphoglycerate</name>
        <dbReference type="ChEBI" id="CHEBI:58289"/>
    </ligand>
</feature>
<dbReference type="EC" id="4.2.1.11" evidence="3 10"/>
<dbReference type="Gene3D" id="3.20.20.120">
    <property type="entry name" value="Enolase-like C-terminal domain"/>
    <property type="match status" value="1"/>
</dbReference>
<dbReference type="CDD" id="cd03313">
    <property type="entry name" value="enolase"/>
    <property type="match status" value="1"/>
</dbReference>
<protein>
    <recommendedName>
        <fullName evidence="4 10">Enolase</fullName>
        <ecNumber evidence="3 10">4.2.1.11</ecNumber>
    </recommendedName>
    <alternativeName>
        <fullName evidence="10">2-phospho-D-glycerate hydro-lyase</fullName>
    </alternativeName>
    <alternativeName>
        <fullName evidence="10">2-phosphoglycerate dehydratase</fullName>
    </alternativeName>
</protein>
<evidence type="ECO:0000259" key="11">
    <source>
        <dbReference type="SMART" id="SM01192"/>
    </source>
</evidence>
<dbReference type="SFLD" id="SFLDS00001">
    <property type="entry name" value="Enolase"/>
    <property type="match status" value="1"/>
</dbReference>
<dbReference type="Pfam" id="PF03952">
    <property type="entry name" value="Enolase_N"/>
    <property type="match status" value="1"/>
</dbReference>
<evidence type="ECO:0000256" key="2">
    <source>
        <dbReference type="ARBA" id="ARBA00009604"/>
    </source>
</evidence>
<evidence type="ECO:0000256" key="10">
    <source>
        <dbReference type="HAMAP-Rule" id="MF_00318"/>
    </source>
</evidence>
<evidence type="ECO:0000256" key="7">
    <source>
        <dbReference type="ARBA" id="ARBA00023152"/>
    </source>
</evidence>
<dbReference type="InterPro" id="IPR036849">
    <property type="entry name" value="Enolase-like_C_sf"/>
</dbReference>
<keyword evidence="14" id="KW-1185">Reference proteome</keyword>
<feature type="binding site" evidence="10">
    <location>
        <position position="388"/>
    </location>
    <ligand>
        <name>(2R)-2-phosphoglycerate</name>
        <dbReference type="ChEBI" id="CHEBI:58289"/>
    </ligand>
</feature>
<comment type="subcellular location">
    <subcellularLocation>
        <location evidence="10">Cytoplasm</location>
    </subcellularLocation>
    <subcellularLocation>
        <location evidence="10">Secreted</location>
    </subcellularLocation>
    <subcellularLocation>
        <location evidence="10">Cell surface</location>
    </subcellularLocation>
    <text evidence="10">Fractions of enolase are present in both the cytoplasm and on the cell surface.</text>
</comment>
<sequence>MTAIIDIHARQILDSRGNPTVEVDVLLDGGAFGRAAVPSGASTGAHEAVELRDGDAALYGGKGVTRAVAAVNGEIADLLLGLDGEDQRDIDLAMIELDGTNNKSRLGANTILGTSLAIAKAAADARGLPLYAYVGGVAAHLLPVPMMNIINGGEHADNPIDFQEFMIMPVGAQSLAEAVRWGSEIFHTLKGALHDKGLATAVGDEGGFAPALASTRDALDFIMLSVEKAGFKLGDDVVLALDCAANEFYRDGRYEIAGENLSLDPEGFAQYLARLCDDYPILSIEDGMAEDDFTGWKTLTDMIGQRVQLVGDDLFVTNPERLSMGIGKGLANSLLVKVNQIGTLTETLEAVSIAQRAGYTAVISHRSGETEDSTIADLAVATNCGQIKTGSLARSDRLAKYNQLLRIEEDLGGSAAYAGRGIFSGLS</sequence>
<feature type="binding site" evidence="10">
    <location>
        <position position="337"/>
    </location>
    <ligand>
        <name>(2R)-2-phosphoglycerate</name>
        <dbReference type="ChEBI" id="CHEBI:58289"/>
    </ligand>
</feature>
<organism evidence="13 14">
    <name type="scientific">Croceicoccus esteveae</name>
    <dbReference type="NCBI Taxonomy" id="3075597"/>
    <lineage>
        <taxon>Bacteria</taxon>
        <taxon>Pseudomonadati</taxon>
        <taxon>Pseudomonadota</taxon>
        <taxon>Alphaproteobacteria</taxon>
        <taxon>Sphingomonadales</taxon>
        <taxon>Erythrobacteraceae</taxon>
        <taxon>Croceicoccus</taxon>
    </lineage>
</organism>
<comment type="catalytic activity">
    <reaction evidence="10">
        <text>(2R)-2-phosphoglycerate = phosphoenolpyruvate + H2O</text>
        <dbReference type="Rhea" id="RHEA:10164"/>
        <dbReference type="ChEBI" id="CHEBI:15377"/>
        <dbReference type="ChEBI" id="CHEBI:58289"/>
        <dbReference type="ChEBI" id="CHEBI:58702"/>
        <dbReference type="EC" id="4.2.1.11"/>
    </reaction>
</comment>
<evidence type="ECO:0000256" key="8">
    <source>
        <dbReference type="ARBA" id="ARBA00023239"/>
    </source>
</evidence>
<dbReference type="Gene3D" id="3.30.390.10">
    <property type="entry name" value="Enolase-like, N-terminal domain"/>
    <property type="match status" value="1"/>
</dbReference>
<keyword evidence="6 10" id="KW-0460">Magnesium</keyword>
<dbReference type="EMBL" id="JAVRHS010000001">
    <property type="protein sequence ID" value="MDT0575115.1"/>
    <property type="molecule type" value="Genomic_DNA"/>
</dbReference>
<comment type="cofactor">
    <cofactor evidence="10">
        <name>Mg(2+)</name>
        <dbReference type="ChEBI" id="CHEBI:18420"/>
    </cofactor>
    <text evidence="10">Binds a second Mg(2+) ion via substrate during catalysis.</text>
</comment>
<dbReference type="PIRSF" id="PIRSF001400">
    <property type="entry name" value="Enolase"/>
    <property type="match status" value="1"/>
</dbReference>
<dbReference type="Proteomes" id="UP001259803">
    <property type="component" value="Unassembled WGS sequence"/>
</dbReference>
<evidence type="ECO:0000256" key="9">
    <source>
        <dbReference type="ARBA" id="ARBA00045763"/>
    </source>
</evidence>
<evidence type="ECO:0000256" key="5">
    <source>
        <dbReference type="ARBA" id="ARBA00022525"/>
    </source>
</evidence>
<keyword evidence="8 10" id="KW-0456">Lyase</keyword>
<dbReference type="PANTHER" id="PTHR11902:SF1">
    <property type="entry name" value="ENOLASE"/>
    <property type="match status" value="1"/>
</dbReference>
<evidence type="ECO:0000313" key="13">
    <source>
        <dbReference type="EMBL" id="MDT0575115.1"/>
    </source>
</evidence>
<feature type="domain" description="Enolase C-terminal TIM barrel" evidence="11">
    <location>
        <begin position="139"/>
        <end position="425"/>
    </location>
</feature>
<feature type="binding site" evidence="10">
    <location>
        <position position="163"/>
    </location>
    <ligand>
        <name>(2R)-2-phosphoglycerate</name>
        <dbReference type="ChEBI" id="CHEBI:58289"/>
    </ligand>
</feature>
<accession>A0ABU2ZFD7</accession>
<feature type="active site" description="Proton acceptor" evidence="10">
    <location>
        <position position="337"/>
    </location>
</feature>
<dbReference type="SFLD" id="SFLDF00002">
    <property type="entry name" value="enolase"/>
    <property type="match status" value="1"/>
</dbReference>
<dbReference type="InterPro" id="IPR020809">
    <property type="entry name" value="Enolase_CS"/>
</dbReference>
<feature type="binding site" evidence="10">
    <location>
        <position position="242"/>
    </location>
    <ligand>
        <name>Mg(2+)</name>
        <dbReference type="ChEBI" id="CHEBI:18420"/>
    </ligand>
</feature>
<keyword evidence="5 10" id="KW-0964">Secreted</keyword>
<dbReference type="PROSITE" id="PS00164">
    <property type="entry name" value="ENOLASE"/>
    <property type="match status" value="1"/>
</dbReference>
<dbReference type="SUPFAM" id="SSF51604">
    <property type="entry name" value="Enolase C-terminal domain-like"/>
    <property type="match status" value="1"/>
</dbReference>
<gene>
    <name evidence="10 13" type="primary">eno</name>
    <name evidence="13" type="ORF">RM533_02815</name>
</gene>
<evidence type="ECO:0000256" key="6">
    <source>
        <dbReference type="ARBA" id="ARBA00022842"/>
    </source>
</evidence>
<feature type="active site" description="Proton donor" evidence="10">
    <location>
        <position position="205"/>
    </location>
</feature>
<dbReference type="SFLD" id="SFLDG00178">
    <property type="entry name" value="enolase"/>
    <property type="match status" value="1"/>
</dbReference>
<dbReference type="NCBIfam" id="TIGR01060">
    <property type="entry name" value="eno"/>
    <property type="match status" value="1"/>
</dbReference>